<sequence>MQQLVAKLCLLLALSHFSLTEWVEISHSHSQPIEASKQVKQLPVEGNVSPEGFTTPSAVWIEYQRERFGLSNSQSNPLILVVRNSSSMPPVEVDLVVTPKVETTSRRHSSHVESAEDADGIVETATEPSDTDVDDDELQLPSMQGFIKFLKKMQVGWIKKSALNFESKIKLLKQLRDTFMKVIEQQFSVLWQPTERHRRRRRSLLDESNLDFPPEAALMSINFLTFAVFLIKLVLQVVKIVKSKHYNFSGFNINAELVRNP</sequence>
<organism evidence="3 4">
    <name type="scientific">Drosophila virilis</name>
    <name type="common">Fruit fly</name>
    <dbReference type="NCBI Taxonomy" id="7244"/>
    <lineage>
        <taxon>Eukaryota</taxon>
        <taxon>Metazoa</taxon>
        <taxon>Ecdysozoa</taxon>
        <taxon>Arthropoda</taxon>
        <taxon>Hexapoda</taxon>
        <taxon>Insecta</taxon>
        <taxon>Pterygota</taxon>
        <taxon>Neoptera</taxon>
        <taxon>Endopterygota</taxon>
        <taxon>Diptera</taxon>
        <taxon>Brachycera</taxon>
        <taxon>Muscomorpha</taxon>
        <taxon>Ephydroidea</taxon>
        <taxon>Drosophilidae</taxon>
        <taxon>Drosophila</taxon>
    </lineage>
</organism>
<gene>
    <name evidence="3" type="primary">Dvir\GJ10843</name>
    <name evidence="3" type="ORF">Dvir_GJ10843</name>
</gene>
<evidence type="ECO:0000313" key="3">
    <source>
        <dbReference type="EMBL" id="EDW59368.2"/>
    </source>
</evidence>
<protein>
    <submittedName>
        <fullName evidence="3">Uncharacterized protein</fullName>
    </submittedName>
</protein>
<keyword evidence="1" id="KW-0812">Transmembrane</keyword>
<feature type="chain" id="PRO_5006457625" evidence="2">
    <location>
        <begin position="21"/>
        <end position="261"/>
    </location>
</feature>
<dbReference type="STRING" id="7244.B4M407"/>
<dbReference type="EMBL" id="CH940652">
    <property type="protein sequence ID" value="EDW59368.2"/>
    <property type="molecule type" value="Genomic_DNA"/>
</dbReference>
<dbReference type="InParanoid" id="B4M407"/>
<keyword evidence="1" id="KW-1133">Transmembrane helix</keyword>
<keyword evidence="2" id="KW-0732">Signal</keyword>
<evidence type="ECO:0000256" key="2">
    <source>
        <dbReference type="SAM" id="SignalP"/>
    </source>
</evidence>
<feature type="transmembrane region" description="Helical" evidence="1">
    <location>
        <begin position="216"/>
        <end position="235"/>
    </location>
</feature>
<name>B4M407_DROVI</name>
<evidence type="ECO:0000313" key="4">
    <source>
        <dbReference type="Proteomes" id="UP000008792"/>
    </source>
</evidence>
<dbReference type="Proteomes" id="UP000008792">
    <property type="component" value="Unassembled WGS sequence"/>
</dbReference>
<reference evidence="3 4" key="1">
    <citation type="journal article" date="2007" name="Nature">
        <title>Evolution of genes and genomes on the Drosophila phylogeny.</title>
        <authorList>
            <consortium name="Drosophila 12 Genomes Consortium"/>
            <person name="Clark A.G."/>
            <person name="Eisen M.B."/>
            <person name="Smith D.R."/>
            <person name="Bergman C.M."/>
            <person name="Oliver B."/>
            <person name="Markow T.A."/>
            <person name="Kaufman T.C."/>
            <person name="Kellis M."/>
            <person name="Gelbart W."/>
            <person name="Iyer V.N."/>
            <person name="Pollard D.A."/>
            <person name="Sackton T.B."/>
            <person name="Larracuente A.M."/>
            <person name="Singh N.D."/>
            <person name="Abad J.P."/>
            <person name="Abt D.N."/>
            <person name="Adryan B."/>
            <person name="Aguade M."/>
            <person name="Akashi H."/>
            <person name="Anderson W.W."/>
            <person name="Aquadro C.F."/>
            <person name="Ardell D.H."/>
            <person name="Arguello R."/>
            <person name="Artieri C.G."/>
            <person name="Barbash D.A."/>
            <person name="Barker D."/>
            <person name="Barsanti P."/>
            <person name="Batterham P."/>
            <person name="Batzoglou S."/>
            <person name="Begun D."/>
            <person name="Bhutkar A."/>
            <person name="Blanco E."/>
            <person name="Bosak S.A."/>
            <person name="Bradley R.K."/>
            <person name="Brand A.D."/>
            <person name="Brent M.R."/>
            <person name="Brooks A.N."/>
            <person name="Brown R.H."/>
            <person name="Butlin R.K."/>
            <person name="Caggese C."/>
            <person name="Calvi B.R."/>
            <person name="Bernardo de Carvalho A."/>
            <person name="Caspi A."/>
            <person name="Castrezana S."/>
            <person name="Celniker S.E."/>
            <person name="Chang J.L."/>
            <person name="Chapple C."/>
            <person name="Chatterji S."/>
            <person name="Chinwalla A."/>
            <person name="Civetta A."/>
            <person name="Clifton S.W."/>
            <person name="Comeron J.M."/>
            <person name="Costello J.C."/>
            <person name="Coyne J.A."/>
            <person name="Daub J."/>
            <person name="David R.G."/>
            <person name="Delcher A.L."/>
            <person name="Delehaunty K."/>
            <person name="Do C.B."/>
            <person name="Ebling H."/>
            <person name="Edwards K."/>
            <person name="Eickbush T."/>
            <person name="Evans J.D."/>
            <person name="Filipski A."/>
            <person name="Findeiss S."/>
            <person name="Freyhult E."/>
            <person name="Fulton L."/>
            <person name="Fulton R."/>
            <person name="Garcia A.C."/>
            <person name="Gardiner A."/>
            <person name="Garfield D.A."/>
            <person name="Garvin B.E."/>
            <person name="Gibson G."/>
            <person name="Gilbert D."/>
            <person name="Gnerre S."/>
            <person name="Godfrey J."/>
            <person name="Good R."/>
            <person name="Gotea V."/>
            <person name="Gravely B."/>
            <person name="Greenberg A.J."/>
            <person name="Griffiths-Jones S."/>
            <person name="Gross S."/>
            <person name="Guigo R."/>
            <person name="Gustafson E.A."/>
            <person name="Haerty W."/>
            <person name="Hahn M.W."/>
            <person name="Halligan D.L."/>
            <person name="Halpern A.L."/>
            <person name="Halter G.M."/>
            <person name="Han M.V."/>
            <person name="Heger A."/>
            <person name="Hillier L."/>
            <person name="Hinrichs A.S."/>
            <person name="Holmes I."/>
            <person name="Hoskins R.A."/>
            <person name="Hubisz M.J."/>
            <person name="Hultmark D."/>
            <person name="Huntley M.A."/>
            <person name="Jaffe D.B."/>
            <person name="Jagadeeshan S."/>
            <person name="Jeck W.R."/>
            <person name="Johnson J."/>
            <person name="Jones C.D."/>
            <person name="Jordan W.C."/>
            <person name="Karpen G.H."/>
            <person name="Kataoka E."/>
            <person name="Keightley P.D."/>
            <person name="Kheradpour P."/>
            <person name="Kirkness E.F."/>
            <person name="Koerich L.B."/>
            <person name="Kristiansen K."/>
            <person name="Kudrna D."/>
            <person name="Kulathinal R.J."/>
            <person name="Kumar S."/>
            <person name="Kwok R."/>
            <person name="Lander E."/>
            <person name="Langley C.H."/>
            <person name="Lapoint R."/>
            <person name="Lazzaro B.P."/>
            <person name="Lee S.J."/>
            <person name="Levesque L."/>
            <person name="Li R."/>
            <person name="Lin C.F."/>
            <person name="Lin M.F."/>
            <person name="Lindblad-Toh K."/>
            <person name="Llopart A."/>
            <person name="Long M."/>
            <person name="Low L."/>
            <person name="Lozovsky E."/>
            <person name="Lu J."/>
            <person name="Luo M."/>
            <person name="Machado C.A."/>
            <person name="Makalowski W."/>
            <person name="Marzo M."/>
            <person name="Matsuda M."/>
            <person name="Matzkin L."/>
            <person name="McAllister B."/>
            <person name="McBride C.S."/>
            <person name="McKernan B."/>
            <person name="McKernan K."/>
            <person name="Mendez-Lago M."/>
            <person name="Minx P."/>
            <person name="Mollenhauer M.U."/>
            <person name="Montooth K."/>
            <person name="Mount S.M."/>
            <person name="Mu X."/>
            <person name="Myers E."/>
            <person name="Negre B."/>
            <person name="Newfeld S."/>
            <person name="Nielsen R."/>
            <person name="Noor M.A."/>
            <person name="O'Grady P."/>
            <person name="Pachter L."/>
            <person name="Papaceit M."/>
            <person name="Parisi M.J."/>
            <person name="Parisi M."/>
            <person name="Parts L."/>
            <person name="Pedersen J.S."/>
            <person name="Pesole G."/>
            <person name="Phillippy A.M."/>
            <person name="Ponting C.P."/>
            <person name="Pop M."/>
            <person name="Porcelli D."/>
            <person name="Powell J.R."/>
            <person name="Prohaska S."/>
            <person name="Pruitt K."/>
            <person name="Puig M."/>
            <person name="Quesneville H."/>
            <person name="Ram K.R."/>
            <person name="Rand D."/>
            <person name="Rasmussen M.D."/>
            <person name="Reed L.K."/>
            <person name="Reenan R."/>
            <person name="Reily A."/>
            <person name="Remington K.A."/>
            <person name="Rieger T.T."/>
            <person name="Ritchie M.G."/>
            <person name="Robin C."/>
            <person name="Rogers Y.H."/>
            <person name="Rohde C."/>
            <person name="Rozas J."/>
            <person name="Rubenfield M.J."/>
            <person name="Ruiz A."/>
            <person name="Russo S."/>
            <person name="Salzberg S.L."/>
            <person name="Sanchez-Gracia A."/>
            <person name="Saranga D.J."/>
            <person name="Sato H."/>
            <person name="Schaeffer S.W."/>
            <person name="Schatz M.C."/>
            <person name="Schlenke T."/>
            <person name="Schwartz R."/>
            <person name="Segarra C."/>
            <person name="Singh R.S."/>
            <person name="Sirot L."/>
            <person name="Sirota M."/>
            <person name="Sisneros N.B."/>
            <person name="Smith C.D."/>
            <person name="Smith T.F."/>
            <person name="Spieth J."/>
            <person name="Stage D.E."/>
            <person name="Stark A."/>
            <person name="Stephan W."/>
            <person name="Strausberg R.L."/>
            <person name="Strempel S."/>
            <person name="Sturgill D."/>
            <person name="Sutton G."/>
            <person name="Sutton G.G."/>
            <person name="Tao W."/>
            <person name="Teichmann S."/>
            <person name="Tobari Y.N."/>
            <person name="Tomimura Y."/>
            <person name="Tsolas J.M."/>
            <person name="Valente V.L."/>
            <person name="Venter E."/>
            <person name="Venter J.C."/>
            <person name="Vicario S."/>
            <person name="Vieira F.G."/>
            <person name="Vilella A.J."/>
            <person name="Villasante A."/>
            <person name="Walenz B."/>
            <person name="Wang J."/>
            <person name="Wasserman M."/>
            <person name="Watts T."/>
            <person name="Wilson D."/>
            <person name="Wilson R.K."/>
            <person name="Wing R.A."/>
            <person name="Wolfner M.F."/>
            <person name="Wong A."/>
            <person name="Wong G.K."/>
            <person name="Wu C.I."/>
            <person name="Wu G."/>
            <person name="Yamamoto D."/>
            <person name="Yang H.P."/>
            <person name="Yang S.P."/>
            <person name="Yorke J.A."/>
            <person name="Yoshida K."/>
            <person name="Zdobnov E."/>
            <person name="Zhang P."/>
            <person name="Zhang Y."/>
            <person name="Zimin A.V."/>
            <person name="Baldwin J."/>
            <person name="Abdouelleil A."/>
            <person name="Abdulkadir J."/>
            <person name="Abebe A."/>
            <person name="Abera B."/>
            <person name="Abreu J."/>
            <person name="Acer S.C."/>
            <person name="Aftuck L."/>
            <person name="Alexander A."/>
            <person name="An P."/>
            <person name="Anderson E."/>
            <person name="Anderson S."/>
            <person name="Arachi H."/>
            <person name="Azer M."/>
            <person name="Bachantsang P."/>
            <person name="Barry A."/>
            <person name="Bayul T."/>
            <person name="Berlin A."/>
            <person name="Bessette D."/>
            <person name="Bloom T."/>
            <person name="Blye J."/>
            <person name="Boguslavskiy L."/>
            <person name="Bonnet C."/>
            <person name="Boukhgalter B."/>
            <person name="Bourzgui I."/>
            <person name="Brown A."/>
            <person name="Cahill P."/>
            <person name="Channer S."/>
            <person name="Cheshatsang Y."/>
            <person name="Chuda L."/>
            <person name="Citroen M."/>
            <person name="Collymore A."/>
            <person name="Cooke P."/>
            <person name="Costello M."/>
            <person name="D'Aco K."/>
            <person name="Daza R."/>
            <person name="De Haan G."/>
            <person name="DeGray S."/>
            <person name="DeMaso C."/>
            <person name="Dhargay N."/>
            <person name="Dooley K."/>
            <person name="Dooley E."/>
            <person name="Doricent M."/>
            <person name="Dorje P."/>
            <person name="Dorjee K."/>
            <person name="Dupes A."/>
            <person name="Elong R."/>
            <person name="Falk J."/>
            <person name="Farina A."/>
            <person name="Faro S."/>
            <person name="Ferguson D."/>
            <person name="Fisher S."/>
            <person name="Foley C.D."/>
            <person name="Franke A."/>
            <person name="Friedrich D."/>
            <person name="Gadbois L."/>
            <person name="Gearin G."/>
            <person name="Gearin C.R."/>
            <person name="Giannoukos G."/>
            <person name="Goode T."/>
            <person name="Graham J."/>
            <person name="Grandbois E."/>
            <person name="Grewal S."/>
            <person name="Gyaltsen K."/>
            <person name="Hafez N."/>
            <person name="Hagos B."/>
            <person name="Hall J."/>
            <person name="Henson C."/>
            <person name="Hollinger A."/>
            <person name="Honan T."/>
            <person name="Huard M.D."/>
            <person name="Hughes L."/>
            <person name="Hurhula B."/>
            <person name="Husby M.E."/>
            <person name="Kamat A."/>
            <person name="Kanga B."/>
            <person name="Kashin S."/>
            <person name="Khazanovich D."/>
            <person name="Kisner P."/>
            <person name="Lance K."/>
            <person name="Lara M."/>
            <person name="Lee W."/>
            <person name="Lennon N."/>
            <person name="Letendre F."/>
            <person name="LeVine R."/>
            <person name="Lipovsky A."/>
            <person name="Liu X."/>
            <person name="Liu J."/>
            <person name="Liu S."/>
            <person name="Lokyitsang T."/>
            <person name="Lokyitsang Y."/>
            <person name="Lubonja R."/>
            <person name="Lui A."/>
            <person name="MacDonald P."/>
            <person name="Magnisalis V."/>
            <person name="Maru K."/>
            <person name="Matthews C."/>
            <person name="McCusker W."/>
            <person name="McDonough S."/>
            <person name="Mehta T."/>
            <person name="Meldrim J."/>
            <person name="Meneus L."/>
            <person name="Mihai O."/>
            <person name="Mihalev A."/>
            <person name="Mihova T."/>
            <person name="Mittelman R."/>
            <person name="Mlenga V."/>
            <person name="Montmayeur A."/>
            <person name="Mulrain L."/>
            <person name="Navidi A."/>
            <person name="Naylor J."/>
            <person name="Negash T."/>
            <person name="Nguyen T."/>
            <person name="Nguyen N."/>
            <person name="Nicol R."/>
            <person name="Norbu C."/>
            <person name="Norbu N."/>
            <person name="Novod N."/>
            <person name="O'Neill B."/>
            <person name="Osman S."/>
            <person name="Markiewicz E."/>
            <person name="Oyono O.L."/>
            <person name="Patti C."/>
            <person name="Phunkhang P."/>
            <person name="Pierre F."/>
            <person name="Priest M."/>
            <person name="Raghuraman S."/>
            <person name="Rege F."/>
            <person name="Reyes R."/>
            <person name="Rise C."/>
            <person name="Rogov P."/>
            <person name="Ross K."/>
            <person name="Ryan E."/>
            <person name="Settipalli S."/>
            <person name="Shea T."/>
            <person name="Sherpa N."/>
            <person name="Shi L."/>
            <person name="Shih D."/>
            <person name="Sparrow T."/>
            <person name="Spaulding J."/>
            <person name="Stalker J."/>
            <person name="Stange-Thomann N."/>
            <person name="Stavropoulos S."/>
            <person name="Stone C."/>
            <person name="Strader C."/>
            <person name="Tesfaye S."/>
            <person name="Thomson T."/>
            <person name="Thoulutsang Y."/>
            <person name="Thoulutsang D."/>
            <person name="Topham K."/>
            <person name="Topping I."/>
            <person name="Tsamla T."/>
            <person name="Vassiliev H."/>
            <person name="Vo A."/>
            <person name="Wangchuk T."/>
            <person name="Wangdi T."/>
            <person name="Weiand M."/>
            <person name="Wilkinson J."/>
            <person name="Wilson A."/>
            <person name="Yadav S."/>
            <person name="Young G."/>
            <person name="Yu Q."/>
            <person name="Zembek L."/>
            <person name="Zhong D."/>
            <person name="Zimmer A."/>
            <person name="Zwirko Z."/>
            <person name="Jaffe D.B."/>
            <person name="Alvarez P."/>
            <person name="Brockman W."/>
            <person name="Butler J."/>
            <person name="Chin C."/>
            <person name="Gnerre S."/>
            <person name="Grabherr M."/>
            <person name="Kleber M."/>
            <person name="Mauceli E."/>
            <person name="MacCallum I."/>
        </authorList>
    </citation>
    <scope>NUCLEOTIDE SEQUENCE [LARGE SCALE GENOMIC DNA]</scope>
    <source>
        <strain evidence="4">Tucson 15010-1051.87</strain>
    </source>
</reference>
<feature type="signal peptide" evidence="2">
    <location>
        <begin position="1"/>
        <end position="20"/>
    </location>
</feature>
<keyword evidence="4" id="KW-1185">Reference proteome</keyword>
<dbReference type="HOGENOM" id="CLU_082521_0_0_1"/>
<accession>B4M407</accession>
<proteinExistence type="predicted"/>
<dbReference type="OrthoDB" id="7675048at2759"/>
<dbReference type="AlphaFoldDB" id="B4M407"/>
<evidence type="ECO:0000256" key="1">
    <source>
        <dbReference type="SAM" id="Phobius"/>
    </source>
</evidence>
<keyword evidence="1" id="KW-0472">Membrane</keyword>
<dbReference type="eggNOG" id="ENOG502SE63">
    <property type="taxonomic scope" value="Eukaryota"/>
</dbReference>